<keyword evidence="8" id="KW-1185">Reference proteome</keyword>
<evidence type="ECO:0000313" key="8">
    <source>
        <dbReference type="Proteomes" id="UP000559027"/>
    </source>
</evidence>
<dbReference type="PROSITE" id="PS52012">
    <property type="entry name" value="CFEM"/>
    <property type="match status" value="1"/>
</dbReference>
<gene>
    <name evidence="7" type="ORF">D9756_005156</name>
</gene>
<comment type="caution">
    <text evidence="7">The sequence shown here is derived from an EMBL/GenBank/DDBJ whole genome shotgun (WGS) entry which is preliminary data.</text>
</comment>
<dbReference type="OrthoDB" id="3267106at2759"/>
<dbReference type="SMART" id="SM00747">
    <property type="entry name" value="CFEM"/>
    <property type="match status" value="1"/>
</dbReference>
<evidence type="ECO:0000256" key="5">
    <source>
        <dbReference type="SAM" id="SignalP"/>
    </source>
</evidence>
<dbReference type="AlphaFoldDB" id="A0A8H5LK97"/>
<feature type="signal peptide" evidence="5">
    <location>
        <begin position="1"/>
        <end position="22"/>
    </location>
</feature>
<proteinExistence type="predicted"/>
<evidence type="ECO:0000256" key="2">
    <source>
        <dbReference type="ARBA" id="ARBA00022525"/>
    </source>
</evidence>
<keyword evidence="3 5" id="KW-0732">Signal</keyword>
<keyword evidence="4" id="KW-1015">Disulfide bond</keyword>
<accession>A0A8H5LK97</accession>
<sequence length="230" mass="22510">MYISMNTIITITLLSLASNVLAQSAIPPSTFPDASSTPTPSASSSGSGQVTLTVTTSSASGSASGSGSISASGSASTNATSTTQFPPLNTVSPCVSNCLATSISTVGCASVVDVNCFCSIDRFPLTYMNCLIGSCPNDSLTSAESLANQFCQLSNATTSLSFQPVPQTSASMSSPATTTVTVAPGGATSPTGTNAALAMSVGGWGALVGTQGLVGSIAVLLSVLLGAVVV</sequence>
<evidence type="ECO:0000256" key="4">
    <source>
        <dbReference type="ARBA" id="ARBA00023157"/>
    </source>
</evidence>
<evidence type="ECO:0000256" key="3">
    <source>
        <dbReference type="ARBA" id="ARBA00022729"/>
    </source>
</evidence>
<evidence type="ECO:0000256" key="1">
    <source>
        <dbReference type="ARBA" id="ARBA00004613"/>
    </source>
</evidence>
<organism evidence="7 8">
    <name type="scientific">Leucocoprinus leucothites</name>
    <dbReference type="NCBI Taxonomy" id="201217"/>
    <lineage>
        <taxon>Eukaryota</taxon>
        <taxon>Fungi</taxon>
        <taxon>Dikarya</taxon>
        <taxon>Basidiomycota</taxon>
        <taxon>Agaricomycotina</taxon>
        <taxon>Agaricomycetes</taxon>
        <taxon>Agaricomycetidae</taxon>
        <taxon>Agaricales</taxon>
        <taxon>Agaricineae</taxon>
        <taxon>Agaricaceae</taxon>
        <taxon>Leucocoprinus</taxon>
    </lineage>
</organism>
<dbReference type="Pfam" id="PF05730">
    <property type="entry name" value="CFEM"/>
    <property type="match status" value="1"/>
</dbReference>
<evidence type="ECO:0000313" key="7">
    <source>
        <dbReference type="EMBL" id="KAF5360605.1"/>
    </source>
</evidence>
<keyword evidence="2" id="KW-0964">Secreted</keyword>
<name>A0A8H5LK97_9AGAR</name>
<comment type="subcellular location">
    <subcellularLocation>
        <location evidence="1">Secreted</location>
    </subcellularLocation>
</comment>
<reference evidence="7 8" key="1">
    <citation type="journal article" date="2020" name="ISME J.">
        <title>Uncovering the hidden diversity of litter-decomposition mechanisms in mushroom-forming fungi.</title>
        <authorList>
            <person name="Floudas D."/>
            <person name="Bentzer J."/>
            <person name="Ahren D."/>
            <person name="Johansson T."/>
            <person name="Persson P."/>
            <person name="Tunlid A."/>
        </authorList>
    </citation>
    <scope>NUCLEOTIDE SEQUENCE [LARGE SCALE GENOMIC DNA]</scope>
    <source>
        <strain evidence="7 8">CBS 146.42</strain>
    </source>
</reference>
<dbReference type="Proteomes" id="UP000559027">
    <property type="component" value="Unassembled WGS sequence"/>
</dbReference>
<dbReference type="EMBL" id="JAACJO010000003">
    <property type="protein sequence ID" value="KAF5360605.1"/>
    <property type="molecule type" value="Genomic_DNA"/>
</dbReference>
<protein>
    <recommendedName>
        <fullName evidence="6">CFEM domain-containing protein</fullName>
    </recommendedName>
</protein>
<evidence type="ECO:0000259" key="6">
    <source>
        <dbReference type="PROSITE" id="PS52012"/>
    </source>
</evidence>
<dbReference type="GO" id="GO:0005576">
    <property type="term" value="C:extracellular region"/>
    <property type="evidence" value="ECO:0007669"/>
    <property type="project" value="UniProtKB-SubCell"/>
</dbReference>
<dbReference type="InterPro" id="IPR008427">
    <property type="entry name" value="Extracellular_membr_CFEM_dom"/>
</dbReference>
<feature type="chain" id="PRO_5034914054" description="CFEM domain-containing protein" evidence="5">
    <location>
        <begin position="23"/>
        <end position="230"/>
    </location>
</feature>
<feature type="domain" description="CFEM" evidence="6">
    <location>
        <begin position="66"/>
        <end position="178"/>
    </location>
</feature>